<dbReference type="Pfam" id="PF26205">
    <property type="entry name" value="SH3_actinomycetes"/>
    <property type="match status" value="1"/>
</dbReference>
<dbReference type="InterPro" id="IPR006669">
    <property type="entry name" value="MgtE_transporter"/>
</dbReference>
<name>Q83MT9_TROWT</name>
<keyword evidence="4" id="KW-1185">Reference proteome</keyword>
<reference evidence="3 4" key="1">
    <citation type="journal article" date="2003" name="Genome Res.">
        <title>Tropheryma whipplei twist: a human pathogenic Actinobacteria with a reduced genome.</title>
        <authorList>
            <person name="Raoult D."/>
            <person name="Ogata H."/>
            <person name="Audic S."/>
            <person name="Robert C."/>
            <person name="Suhre K."/>
            <person name="Drancourt M."/>
            <person name="Claverie J.-M."/>
        </authorList>
    </citation>
    <scope>NUCLEOTIDE SEQUENCE [LARGE SCALE GENOMIC DNA]</scope>
    <source>
        <strain evidence="3 4">Twist</strain>
    </source>
</reference>
<keyword evidence="1" id="KW-0129">CBS domain</keyword>
<feature type="domain" description="CBS" evidence="2">
    <location>
        <begin position="277"/>
        <end position="343"/>
    </location>
</feature>
<dbReference type="InterPro" id="IPR006668">
    <property type="entry name" value="Mg_transptr_MgtE_intracell_dom"/>
</dbReference>
<dbReference type="GO" id="GO:0016020">
    <property type="term" value="C:membrane"/>
    <property type="evidence" value="ECO:0007669"/>
    <property type="project" value="InterPro"/>
</dbReference>
<dbReference type="Pfam" id="PF03448">
    <property type="entry name" value="MgtE_N"/>
    <property type="match status" value="1"/>
</dbReference>
<protein>
    <submittedName>
        <fullName evidence="3">Mg2+ transporter</fullName>
    </submittedName>
</protein>
<gene>
    <name evidence="3" type="primary">mgtE</name>
    <name evidence="3" type="ordered locus">TWT_523</name>
</gene>
<dbReference type="KEGG" id="twh:TWT_523"/>
<dbReference type="PANTHER" id="PTHR43773:SF1">
    <property type="entry name" value="MAGNESIUM TRANSPORTER MGTE"/>
    <property type="match status" value="1"/>
</dbReference>
<sequence length="421" mass="46811">MDSTSIMSKSVYISRVCGSSVLGPTGDRLGKVKDVLGTPRLRKSPRIIGMVLEIVGKRYIFVSINRVTAIDNGYVATRGVINIQRFRRRSGEICLSQDIVGKKVSIGNNTTARAEDIEILADPAGEWYVGKIFVRTSGNRLFSRGNTCFMHWQDISGLDQVPDYISNPEIKAADLAADIVDMPSTDAARIVEDLPDERLADVLEEMEEPEQAKIIDALDDNRTADILEEMQPDDAVDLIGYMSNKRKEGLLQLMEPEEARKLRLLLGFAHNTAGGMMTSDFVIVSPDTTVAEALALIRRQEIAPALASTVCVALPPYDPPTGRFIGVVHFQALLRQPPYQKLSHIIDTSIEPVLPTIDAEKVSRILATYNLLSLPVIDDRKRLLGIITIDDVLDYVLPKNWRKNEIDSTNNKENMVHNEKE</sequence>
<dbReference type="Pfam" id="PF00571">
    <property type="entry name" value="CBS"/>
    <property type="match status" value="2"/>
</dbReference>
<evidence type="ECO:0000313" key="3">
    <source>
        <dbReference type="EMBL" id="AAO44620.1"/>
    </source>
</evidence>
<accession>Q83MT9</accession>
<dbReference type="EMBL" id="AE014184">
    <property type="protein sequence ID" value="AAO44620.1"/>
    <property type="molecule type" value="Genomic_DNA"/>
</dbReference>
<dbReference type="eggNOG" id="COG2239">
    <property type="taxonomic scope" value="Bacteria"/>
</dbReference>
<feature type="domain" description="CBS" evidence="2">
    <location>
        <begin position="346"/>
        <end position="406"/>
    </location>
</feature>
<evidence type="ECO:0000313" key="4">
    <source>
        <dbReference type="Proteomes" id="UP000002200"/>
    </source>
</evidence>
<dbReference type="AlphaFoldDB" id="Q83MT9"/>
<evidence type="ECO:0000259" key="2">
    <source>
        <dbReference type="PROSITE" id="PS51371"/>
    </source>
</evidence>
<dbReference type="InterPro" id="IPR038076">
    <property type="entry name" value="MgtE_N_sf"/>
</dbReference>
<dbReference type="InterPro" id="IPR000644">
    <property type="entry name" value="CBS_dom"/>
</dbReference>
<dbReference type="SUPFAM" id="SSF54631">
    <property type="entry name" value="CBS-domain pair"/>
    <property type="match status" value="1"/>
</dbReference>
<dbReference type="SUPFAM" id="SSF158791">
    <property type="entry name" value="MgtE N-terminal domain-like"/>
    <property type="match status" value="1"/>
</dbReference>
<dbReference type="GO" id="GO:0015095">
    <property type="term" value="F:magnesium ion transmembrane transporter activity"/>
    <property type="evidence" value="ECO:0007669"/>
    <property type="project" value="InterPro"/>
</dbReference>
<proteinExistence type="predicted"/>
<dbReference type="SMART" id="SM00924">
    <property type="entry name" value="MgtE_N"/>
    <property type="match status" value="1"/>
</dbReference>
<dbReference type="Proteomes" id="UP000002200">
    <property type="component" value="Chromosome"/>
</dbReference>
<dbReference type="STRING" id="203267.TWT_523"/>
<dbReference type="InterPro" id="IPR058838">
    <property type="entry name" value="SH3_actinomycetes"/>
</dbReference>
<organism evidence="3 4">
    <name type="scientific">Tropheryma whipplei (strain Twist)</name>
    <name type="common">Whipple's bacillus</name>
    <dbReference type="NCBI Taxonomy" id="203267"/>
    <lineage>
        <taxon>Bacteria</taxon>
        <taxon>Bacillati</taxon>
        <taxon>Actinomycetota</taxon>
        <taxon>Actinomycetes</taxon>
        <taxon>Micrococcales</taxon>
        <taxon>Tropherymataceae</taxon>
        <taxon>Tropheryma</taxon>
    </lineage>
</organism>
<dbReference type="PROSITE" id="PS51371">
    <property type="entry name" value="CBS"/>
    <property type="match status" value="2"/>
</dbReference>
<dbReference type="PANTHER" id="PTHR43773">
    <property type="entry name" value="MAGNESIUM TRANSPORTER MGTE"/>
    <property type="match status" value="1"/>
</dbReference>
<evidence type="ECO:0000256" key="1">
    <source>
        <dbReference type="PROSITE-ProRule" id="PRU00703"/>
    </source>
</evidence>
<dbReference type="InterPro" id="IPR046342">
    <property type="entry name" value="CBS_dom_sf"/>
</dbReference>
<dbReference type="Gene3D" id="3.10.580.10">
    <property type="entry name" value="CBS-domain"/>
    <property type="match status" value="1"/>
</dbReference>
<dbReference type="HOGENOM" id="CLU_030870_0_0_11"/>
<dbReference type="CDD" id="cd04606">
    <property type="entry name" value="CBS_pair_Mg_transporter"/>
    <property type="match status" value="1"/>
</dbReference>
<dbReference type="SMART" id="SM00116">
    <property type="entry name" value="CBS"/>
    <property type="match status" value="2"/>
</dbReference>
<dbReference type="Gene3D" id="1.25.60.10">
    <property type="entry name" value="MgtE N-terminal domain-like"/>
    <property type="match status" value="1"/>
</dbReference>